<evidence type="ECO:0000256" key="14">
    <source>
        <dbReference type="ARBA" id="ARBA00047860"/>
    </source>
</evidence>
<dbReference type="InterPro" id="IPR007698">
    <property type="entry name" value="AlaDH/PNT_NAD(H)-bd"/>
</dbReference>
<dbReference type="GO" id="GO:0005777">
    <property type="term" value="C:peroxisome"/>
    <property type="evidence" value="ECO:0007669"/>
    <property type="project" value="UniProtKB-SubCell"/>
</dbReference>
<evidence type="ECO:0000256" key="4">
    <source>
        <dbReference type="ARBA" id="ARBA00011245"/>
    </source>
</evidence>
<evidence type="ECO:0000256" key="6">
    <source>
        <dbReference type="ARBA" id="ARBA00021221"/>
    </source>
</evidence>
<evidence type="ECO:0000256" key="2">
    <source>
        <dbReference type="ARBA" id="ARBA00004884"/>
    </source>
</evidence>
<dbReference type="GeneID" id="28724200"/>
<evidence type="ECO:0000256" key="11">
    <source>
        <dbReference type="ARBA" id="ARBA00023154"/>
    </source>
</evidence>
<accession>A0A0X8HT17</accession>
<evidence type="ECO:0000256" key="15">
    <source>
        <dbReference type="PIRNR" id="PIRNR018250"/>
    </source>
</evidence>
<feature type="binding site" evidence="17">
    <location>
        <begin position="202"/>
        <end position="203"/>
    </location>
    <ligand>
        <name>NAD(+)</name>
        <dbReference type="ChEBI" id="CHEBI:57540"/>
    </ligand>
</feature>
<comment type="subunit">
    <text evidence="4">Monomer.</text>
</comment>
<evidence type="ECO:0000313" key="21">
    <source>
        <dbReference type="Proteomes" id="UP000243052"/>
    </source>
</evidence>
<evidence type="ECO:0000256" key="9">
    <source>
        <dbReference type="ARBA" id="ARBA00023027"/>
    </source>
</evidence>
<dbReference type="PANTHER" id="PTHR11133:SF23">
    <property type="entry name" value="SACCHAROPINE DEHYDROGENASE [NAD(+), L-LYSINE-FORMING]"/>
    <property type="match status" value="1"/>
</dbReference>
<proteinExistence type="inferred from homology"/>
<dbReference type="SMART" id="SM01003">
    <property type="entry name" value="AlaDh_PNT_N"/>
    <property type="match status" value="1"/>
</dbReference>
<keyword evidence="7 15" id="KW-0028">Amino-acid biosynthesis</keyword>
<keyword evidence="11 15" id="KW-0457">Lysine biosynthesis</keyword>
<feature type="binding site" evidence="17">
    <location>
        <position position="250"/>
    </location>
    <ligand>
        <name>NAD(+)</name>
        <dbReference type="ChEBI" id="CHEBI:57540"/>
    </ligand>
</feature>
<feature type="active site" description="Proton acceptor" evidence="16">
    <location>
        <position position="76"/>
    </location>
</feature>
<dbReference type="PIRSF" id="PIRSF018250">
    <property type="entry name" value="Saccharopine_DH_Lys"/>
    <property type="match status" value="1"/>
</dbReference>
<dbReference type="Pfam" id="PF05222">
    <property type="entry name" value="AlaDh_PNT_N"/>
    <property type="match status" value="1"/>
</dbReference>
<comment type="catalytic activity">
    <reaction evidence="14 15">
        <text>L-saccharopine + NAD(+) + H2O = L-lysine + 2-oxoglutarate + NADH + H(+)</text>
        <dbReference type="Rhea" id="RHEA:12440"/>
        <dbReference type="ChEBI" id="CHEBI:15377"/>
        <dbReference type="ChEBI" id="CHEBI:15378"/>
        <dbReference type="ChEBI" id="CHEBI:16810"/>
        <dbReference type="ChEBI" id="CHEBI:32551"/>
        <dbReference type="ChEBI" id="CHEBI:57540"/>
        <dbReference type="ChEBI" id="CHEBI:57945"/>
        <dbReference type="ChEBI" id="CHEBI:57951"/>
        <dbReference type="EC" id="1.5.1.7"/>
    </reaction>
</comment>
<evidence type="ECO:0000256" key="12">
    <source>
        <dbReference type="ARBA" id="ARBA00023157"/>
    </source>
</evidence>
<dbReference type="EMBL" id="CP014244">
    <property type="protein sequence ID" value="AMD20931.1"/>
    <property type="molecule type" value="Genomic_DNA"/>
</dbReference>
<dbReference type="GO" id="GO:0019878">
    <property type="term" value="P:lysine biosynthetic process via aminoadipic acid"/>
    <property type="evidence" value="ECO:0007669"/>
    <property type="project" value="UniProtKB-UniPathway"/>
</dbReference>
<comment type="subcellular location">
    <subcellularLocation>
        <location evidence="1">Peroxisome</location>
    </subcellularLocation>
</comment>
<dbReference type="InterPro" id="IPR036291">
    <property type="entry name" value="NAD(P)-bd_dom_sf"/>
</dbReference>
<dbReference type="FunFam" id="3.40.50.720:FF:000217">
    <property type="entry name" value="Saccharopine dehydrogenase [NAD(+), L-lysine-forming]"/>
    <property type="match status" value="1"/>
</dbReference>
<evidence type="ECO:0000256" key="17">
    <source>
        <dbReference type="PIRSR" id="PIRSR018250-3"/>
    </source>
</evidence>
<comment type="pathway">
    <text evidence="2 15">Amino-acid biosynthesis; L-lysine biosynthesis via AAA pathway; L-lysine from L-alpha-aminoadipate (fungal route): step 3/3.</text>
</comment>
<gene>
    <name evidence="20" type="ORF">AW171_hschr42853</name>
</gene>
<dbReference type="AlphaFoldDB" id="A0A0X8HT17"/>
<name>A0A0X8HT17_9SACH</name>
<keyword evidence="9 15" id="KW-0520">NAD</keyword>
<feature type="binding site" evidence="17">
    <location>
        <begin position="317"/>
        <end position="320"/>
    </location>
    <ligand>
        <name>NAD(+)</name>
        <dbReference type="ChEBI" id="CHEBI:57540"/>
    </ligand>
</feature>
<evidence type="ECO:0000256" key="3">
    <source>
        <dbReference type="ARBA" id="ARBA00005689"/>
    </source>
</evidence>
<keyword evidence="21" id="KW-1185">Reference proteome</keyword>
<evidence type="ECO:0000256" key="5">
    <source>
        <dbReference type="ARBA" id="ARBA00012847"/>
    </source>
</evidence>
<evidence type="ECO:0000313" key="20">
    <source>
        <dbReference type="EMBL" id="AMD20931.1"/>
    </source>
</evidence>
<feature type="binding site" evidence="17">
    <location>
        <position position="226"/>
    </location>
    <ligand>
        <name>NAD(+)</name>
        <dbReference type="ChEBI" id="CHEBI:57540"/>
    </ligand>
</feature>
<feature type="active site" description="Proton donor" evidence="16">
    <location>
        <position position="95"/>
    </location>
</feature>
<protein>
    <recommendedName>
        <fullName evidence="6 15">Saccharopine dehydrogenase [NAD(+), L-lysine-forming]</fullName>
        <shortName evidence="15">SDH</shortName>
        <ecNumber evidence="5 15">1.5.1.7</ecNumber>
    </recommendedName>
    <alternativeName>
        <fullName evidence="13 15">Lysine--2-oxoglutarate reductase</fullName>
    </alternativeName>
</protein>
<dbReference type="PANTHER" id="PTHR11133">
    <property type="entry name" value="SACCHAROPINE DEHYDROGENASE"/>
    <property type="match status" value="1"/>
</dbReference>
<evidence type="ECO:0000259" key="18">
    <source>
        <dbReference type="SMART" id="SM01002"/>
    </source>
</evidence>
<dbReference type="CDD" id="cd12188">
    <property type="entry name" value="SDH"/>
    <property type="match status" value="1"/>
</dbReference>
<dbReference type="Gene3D" id="3.40.50.720">
    <property type="entry name" value="NAD(P)-binding Rossmann-like Domain"/>
    <property type="match status" value="2"/>
</dbReference>
<evidence type="ECO:0000256" key="10">
    <source>
        <dbReference type="ARBA" id="ARBA00023140"/>
    </source>
</evidence>
<organism evidence="20 21">
    <name type="scientific">Eremothecium sinecaudum</name>
    <dbReference type="NCBI Taxonomy" id="45286"/>
    <lineage>
        <taxon>Eukaryota</taxon>
        <taxon>Fungi</taxon>
        <taxon>Dikarya</taxon>
        <taxon>Ascomycota</taxon>
        <taxon>Saccharomycotina</taxon>
        <taxon>Saccharomycetes</taxon>
        <taxon>Saccharomycetales</taxon>
        <taxon>Saccharomycetaceae</taxon>
        <taxon>Eremothecium</taxon>
    </lineage>
</organism>
<evidence type="ECO:0000256" key="16">
    <source>
        <dbReference type="PIRSR" id="PIRSR018250-1"/>
    </source>
</evidence>
<dbReference type="FunFam" id="3.40.50.720:FF:000423">
    <property type="entry name" value="Saccharopine dehydrogenase [NAD(+), L-lysine-forming]"/>
    <property type="match status" value="1"/>
</dbReference>
<evidence type="ECO:0000259" key="19">
    <source>
        <dbReference type="SMART" id="SM01003"/>
    </source>
</evidence>
<dbReference type="GO" id="GO:0004754">
    <property type="term" value="F:saccharopine dehydrogenase (NAD+, L-lysine-forming) activity"/>
    <property type="evidence" value="ECO:0007669"/>
    <property type="project" value="UniProtKB-EC"/>
</dbReference>
<reference evidence="20 21" key="1">
    <citation type="submission" date="2016-01" db="EMBL/GenBank/DDBJ databases">
        <title>Genome sequence of the yeast Holleya sinecauda.</title>
        <authorList>
            <person name="Dietrich F.S."/>
        </authorList>
    </citation>
    <scope>NUCLEOTIDE SEQUENCE [LARGE SCALE GENOMIC DNA]</scope>
    <source>
        <strain evidence="20 21">ATCC 58844</strain>
    </source>
</reference>
<feature type="domain" description="Alanine dehydrogenase/pyridine nucleotide transhydrogenase NAD(H)-binding" evidence="18">
    <location>
        <begin position="174"/>
        <end position="316"/>
    </location>
</feature>
<sequence>MTVKLHLRAETKPLEARAALTPTSVRHLVKKGFKIYVEESPQSAFSSDEYKEAGAVLVPFGSWKEAPLDRIIIGLKEMPERDTFPLVHEHIQFAHCYKKQAGWRDVLQRFVDGKGTLYDLEFLEDDRGVRVAAFGFYAGFVGAALGLKDWAFKQTHSDSEEMDEVSPYDDEKKLVDDVRREYLEAIAAGAKEPTVLIIGALGRCGRGARDFLRKCGIHEKNIKKWDMAETAVGGPFNEIAEADIFINTIYLGKPIPPFITMDLMDREDRKLSTIVDISADTTSPHNPIPLYSVSTTFSKPSLQVPTSIGPKLSVIAIDHLPSLLPREASESFVSSLLPSLEQLGKRDTAPVWKRAKLLFDKHCSLLDDRAKL</sequence>
<keyword evidence="10" id="KW-0576">Peroxisome</keyword>
<dbReference type="Proteomes" id="UP000243052">
    <property type="component" value="Chromosome iv"/>
</dbReference>
<dbReference type="STRING" id="45286.A0A0X8HT17"/>
<evidence type="ECO:0000256" key="7">
    <source>
        <dbReference type="ARBA" id="ARBA00022605"/>
    </source>
</evidence>
<dbReference type="SMART" id="SM01002">
    <property type="entry name" value="AlaDh_PNT_C"/>
    <property type="match status" value="1"/>
</dbReference>
<dbReference type="OrthoDB" id="265306at2759"/>
<dbReference type="EC" id="1.5.1.7" evidence="5 15"/>
<comment type="similarity">
    <text evidence="3 15">Belongs to the AlaDH/PNT family.</text>
</comment>
<dbReference type="SUPFAM" id="SSF51735">
    <property type="entry name" value="NAD(P)-binding Rossmann-fold domains"/>
    <property type="match status" value="1"/>
</dbReference>
<evidence type="ECO:0000256" key="1">
    <source>
        <dbReference type="ARBA" id="ARBA00004275"/>
    </source>
</evidence>
<dbReference type="UniPathway" id="UPA00033">
    <property type="reaction ID" value="UER00034"/>
</dbReference>
<dbReference type="InterPro" id="IPR007886">
    <property type="entry name" value="AlaDH/PNT_N"/>
</dbReference>
<evidence type="ECO:0000256" key="13">
    <source>
        <dbReference type="ARBA" id="ARBA00033228"/>
    </source>
</evidence>
<feature type="binding site" evidence="17">
    <location>
        <position position="230"/>
    </location>
    <ligand>
        <name>NAD(+)</name>
        <dbReference type="ChEBI" id="CHEBI:57540"/>
    </ligand>
</feature>
<keyword evidence="8 15" id="KW-0560">Oxidoreductase</keyword>
<dbReference type="InterPro" id="IPR027281">
    <property type="entry name" value="Lys1"/>
</dbReference>
<keyword evidence="12" id="KW-1015">Disulfide bond</keyword>
<dbReference type="SUPFAM" id="SSF52283">
    <property type="entry name" value="Formate/glycerate dehydrogenase catalytic domain-like"/>
    <property type="match status" value="1"/>
</dbReference>
<dbReference type="InterPro" id="IPR051168">
    <property type="entry name" value="AASS"/>
</dbReference>
<evidence type="ECO:0000256" key="8">
    <source>
        <dbReference type="ARBA" id="ARBA00023002"/>
    </source>
</evidence>
<feature type="domain" description="Alanine dehydrogenase/pyridine nucleotide transhydrogenase N-terminal" evidence="19">
    <location>
        <begin position="6"/>
        <end position="141"/>
    </location>
</feature>
<dbReference type="RefSeq" id="XP_017987927.1">
    <property type="nucleotide sequence ID" value="XM_018132438.1"/>
</dbReference>